<keyword evidence="4" id="KW-1185">Reference proteome</keyword>
<protein>
    <submittedName>
        <fullName evidence="3">Fibroblast growth factor receptor 4</fullName>
        <ecNumber evidence="3">2.7.10.1</ecNumber>
    </submittedName>
</protein>
<evidence type="ECO:0000256" key="1">
    <source>
        <dbReference type="PROSITE-ProRule" id="PRU10141"/>
    </source>
</evidence>
<feature type="binding site" evidence="1">
    <location>
        <position position="161"/>
    </location>
    <ligand>
        <name>ATP</name>
        <dbReference type="ChEBI" id="CHEBI:30616"/>
    </ligand>
</feature>
<dbReference type="EC" id="2.7.10.1" evidence="3"/>
<dbReference type="PROSITE" id="PS50011">
    <property type="entry name" value="PROTEIN_KINASE_DOM"/>
    <property type="match status" value="1"/>
</dbReference>
<dbReference type="InterPro" id="IPR017441">
    <property type="entry name" value="Protein_kinase_ATP_BS"/>
</dbReference>
<feature type="domain" description="Protein kinase" evidence="2">
    <location>
        <begin position="127"/>
        <end position="314"/>
    </location>
</feature>
<gene>
    <name evidence="3" type="primary">FGFR4_12</name>
    <name evidence="3" type="ORF">OS493_028485</name>
</gene>
<organism evidence="3 4">
    <name type="scientific">Desmophyllum pertusum</name>
    <dbReference type="NCBI Taxonomy" id="174260"/>
    <lineage>
        <taxon>Eukaryota</taxon>
        <taxon>Metazoa</taxon>
        <taxon>Cnidaria</taxon>
        <taxon>Anthozoa</taxon>
        <taxon>Hexacorallia</taxon>
        <taxon>Scleractinia</taxon>
        <taxon>Caryophylliina</taxon>
        <taxon>Caryophylliidae</taxon>
        <taxon>Desmophyllum</taxon>
    </lineage>
</organism>
<comment type="caution">
    <text evidence="3">The sequence shown here is derived from an EMBL/GenBank/DDBJ whole genome shotgun (WGS) entry which is preliminary data.</text>
</comment>
<dbReference type="Gene3D" id="3.30.200.20">
    <property type="entry name" value="Phosphorylase Kinase, domain 1"/>
    <property type="match status" value="1"/>
</dbReference>
<keyword evidence="3" id="KW-0808">Transferase</keyword>
<dbReference type="Proteomes" id="UP001163046">
    <property type="component" value="Unassembled WGS sequence"/>
</dbReference>
<keyword evidence="1" id="KW-0067">ATP-binding</keyword>
<evidence type="ECO:0000313" key="4">
    <source>
        <dbReference type="Proteomes" id="UP001163046"/>
    </source>
</evidence>
<dbReference type="InterPro" id="IPR011009">
    <property type="entry name" value="Kinase-like_dom_sf"/>
</dbReference>
<dbReference type="PROSITE" id="PS00107">
    <property type="entry name" value="PROTEIN_KINASE_ATP"/>
    <property type="match status" value="1"/>
</dbReference>
<dbReference type="EMBL" id="MU826377">
    <property type="protein sequence ID" value="KAJ7377502.1"/>
    <property type="molecule type" value="Genomic_DNA"/>
</dbReference>
<evidence type="ECO:0000259" key="2">
    <source>
        <dbReference type="PROSITE" id="PS50011"/>
    </source>
</evidence>
<dbReference type="GO" id="GO:0005524">
    <property type="term" value="F:ATP binding"/>
    <property type="evidence" value="ECO:0007669"/>
    <property type="project" value="UniProtKB-UniRule"/>
</dbReference>
<accession>A0A9X0CVF2</accession>
<keyword evidence="3" id="KW-0675">Receptor</keyword>
<sequence length="314" mass="35235">MEGTYKCTAENKANATTSTSTLRILEKPTAEITPKLPLTLMAGDALRLTCRVNTVTVKLNGIKMVPQKFQEQKSVRELVTKALFILQKLCRLTVVITLAKHPDQEVAIELNLVSENVDKWEISRGRINLRESIGHGAFGTVWRALLSQPDGKLGNRTVAAKCFSPTSREEGRKALIREIELGKLFGESEPPNVIQFIGCVTTQEKRKFSKTHISKLKDSNGSEITDADEILQMQRNFYEQLYTKIPCNDEENEAFFRDPNLVRIAIKNKRSWSGPFSKLSALMFLNNVPKTNVLVVMVSQLSFTCTSGVSWAKK</sequence>
<dbReference type="InterPro" id="IPR000719">
    <property type="entry name" value="Prot_kinase_dom"/>
</dbReference>
<dbReference type="AlphaFoldDB" id="A0A9X0CVF2"/>
<dbReference type="OrthoDB" id="3256376at2759"/>
<dbReference type="GO" id="GO:0004714">
    <property type="term" value="F:transmembrane receptor protein tyrosine kinase activity"/>
    <property type="evidence" value="ECO:0007669"/>
    <property type="project" value="UniProtKB-EC"/>
</dbReference>
<reference evidence="3" key="1">
    <citation type="submission" date="2023-01" db="EMBL/GenBank/DDBJ databases">
        <title>Genome assembly of the deep-sea coral Lophelia pertusa.</title>
        <authorList>
            <person name="Herrera S."/>
            <person name="Cordes E."/>
        </authorList>
    </citation>
    <scope>NUCLEOTIDE SEQUENCE</scope>
    <source>
        <strain evidence="3">USNM1676648</strain>
        <tissue evidence="3">Polyp</tissue>
    </source>
</reference>
<proteinExistence type="predicted"/>
<dbReference type="InterPro" id="IPR001245">
    <property type="entry name" value="Ser-Thr/Tyr_kinase_cat_dom"/>
</dbReference>
<dbReference type="SUPFAM" id="SSF56112">
    <property type="entry name" value="Protein kinase-like (PK-like)"/>
    <property type="match status" value="1"/>
</dbReference>
<keyword evidence="1" id="KW-0547">Nucleotide-binding</keyword>
<dbReference type="Pfam" id="PF07714">
    <property type="entry name" value="PK_Tyr_Ser-Thr"/>
    <property type="match status" value="1"/>
</dbReference>
<evidence type="ECO:0000313" key="3">
    <source>
        <dbReference type="EMBL" id="KAJ7377502.1"/>
    </source>
</evidence>
<name>A0A9X0CVF2_9CNID</name>